<dbReference type="OrthoDB" id="398931at2"/>
<reference evidence="1 2" key="1">
    <citation type="journal article" date="2015" name="Genome Announc.">
        <title>Complete Genome Sequence of Spiroplasma litorale TN-1T (DSM 21781), a Bacterium Isolated from a Green-Eyed Horsefly (Tabanus nigrovittatus).</title>
        <authorList>
            <person name="Lo W.S."/>
            <person name="Lai Y.C."/>
            <person name="Lien Y.W."/>
            <person name="Wang T.H."/>
            <person name="Kuo C.H."/>
        </authorList>
    </citation>
    <scope>NUCLEOTIDE SEQUENCE [LARGE SCALE GENOMIC DNA]</scope>
    <source>
        <strain evidence="1 2">TN-1</strain>
    </source>
</reference>
<dbReference type="PATRIC" id="fig|216942.3.peg.476"/>
<dbReference type="AlphaFoldDB" id="A0A0K1W1R2"/>
<sequence>MSFYYKHKYGFSTHAIHRIKQRLNLKEEDEFKLKDIIIDMIDNSSYSFQTSKTIYIKSRKNDIYFVVDIITNTIITATKISPHKQLELLEKDV</sequence>
<accession>A0A0K1W1R2</accession>
<gene>
    <name evidence="1" type="ORF">SLITO_v1c04730</name>
</gene>
<dbReference type="Proteomes" id="UP000067476">
    <property type="component" value="Chromosome"/>
</dbReference>
<protein>
    <recommendedName>
        <fullName evidence="3">DUF4258 domain-containing protein</fullName>
    </recommendedName>
</protein>
<dbReference type="EMBL" id="CP012357">
    <property type="protein sequence ID" value="AKX34126.1"/>
    <property type="molecule type" value="Genomic_DNA"/>
</dbReference>
<dbReference type="RefSeq" id="WP_075058218.1">
    <property type="nucleotide sequence ID" value="NZ_CP012357.1"/>
</dbReference>
<dbReference type="STRING" id="216942.SLITO_v1c04730"/>
<organism evidence="1 2">
    <name type="scientific">Spiroplasma litorale</name>
    <dbReference type="NCBI Taxonomy" id="216942"/>
    <lineage>
        <taxon>Bacteria</taxon>
        <taxon>Bacillati</taxon>
        <taxon>Mycoplasmatota</taxon>
        <taxon>Mollicutes</taxon>
        <taxon>Entomoplasmatales</taxon>
        <taxon>Spiroplasmataceae</taxon>
        <taxon>Spiroplasma</taxon>
    </lineage>
</organism>
<name>A0A0K1W1R2_9MOLU</name>
<evidence type="ECO:0000313" key="2">
    <source>
        <dbReference type="Proteomes" id="UP000067476"/>
    </source>
</evidence>
<evidence type="ECO:0008006" key="3">
    <source>
        <dbReference type="Google" id="ProtNLM"/>
    </source>
</evidence>
<evidence type="ECO:0000313" key="1">
    <source>
        <dbReference type="EMBL" id="AKX34126.1"/>
    </source>
</evidence>
<dbReference type="KEGG" id="sll:SLITO_v1c04730"/>
<proteinExistence type="predicted"/>
<keyword evidence="2" id="KW-1185">Reference proteome</keyword>